<feature type="compositionally biased region" description="Acidic residues" evidence="5">
    <location>
        <begin position="137"/>
        <end position="146"/>
    </location>
</feature>
<sequence>MDLAAQRLVETSVHRILHAYSFSRASSVATASLGDLFSRYLLLLASTCSNYAQHAGRPHLTIYDALKAFEELGVSLDELTDYAHTDAADVVKANYNYASERRVADLTEMRAYLDDGIPQGVNDAIPLVYATYDDNEENYSSNEEDLSPSASPIASPSSPRKRLRRDDWNTPDYIPDFLPPFPHNDHGPSPDAVPPEVEVNVTSAPLEAGPSAPARHEESTAGLPTMTTASTTSDYLTPVPYEQSSLSRLPESHLPVRPSHIRSRLRPTLQEGFLKPEMSLLTAYHHILVTAPKSQTPTSNYTPGRHKTLLALLTLISQQNPRFELADTLYAAVAPCLPRVSTVGATHPIVLGNSGPKDFKFPTVMRRSIAGADSGGIASLVSMQESRLHSLARAVLNPALQTRTTKLTHPSLLKLPSGRELVYGNGIPAPWNRPPGSAPIKTPVKIENKGKGKGKAVAKSKTTSKRPRDDDDYDYDDDEDDDLIYRDEEEEDAPAQALPDAILWATWDWTKKDYRHPLPVLPSASVNGGARYLKNVPGSKAVRKDGGRGSGHSRHHDGSRTPTVSFQLNNVHGSRSHSGGSVLSGKDGSTKIQIAPRRASMSHNVAELYGHEAPPLSVALGRNVEPR</sequence>
<dbReference type="Gene3D" id="1.10.20.10">
    <property type="entry name" value="Histone, subunit A"/>
    <property type="match status" value="1"/>
</dbReference>
<organism evidence="7 8">
    <name type="scientific">Fistulina hepatica ATCC 64428</name>
    <dbReference type="NCBI Taxonomy" id="1128425"/>
    <lineage>
        <taxon>Eukaryota</taxon>
        <taxon>Fungi</taxon>
        <taxon>Dikarya</taxon>
        <taxon>Basidiomycota</taxon>
        <taxon>Agaricomycotina</taxon>
        <taxon>Agaricomycetes</taxon>
        <taxon>Agaricomycetidae</taxon>
        <taxon>Agaricales</taxon>
        <taxon>Fistulinaceae</taxon>
        <taxon>Fistulina</taxon>
    </lineage>
</organism>
<dbReference type="SMART" id="SM00576">
    <property type="entry name" value="BTP"/>
    <property type="match status" value="1"/>
</dbReference>
<feature type="compositionally biased region" description="Polar residues" evidence="5">
    <location>
        <begin position="225"/>
        <end position="235"/>
    </location>
</feature>
<dbReference type="AlphaFoldDB" id="A0A0D7A9Y6"/>
<feature type="region of interest" description="Disordered" evidence="5">
    <location>
        <begin position="539"/>
        <end position="598"/>
    </location>
</feature>
<reference evidence="7 8" key="1">
    <citation type="journal article" date="2015" name="Fungal Genet. Biol.">
        <title>Evolution of novel wood decay mechanisms in Agaricales revealed by the genome sequences of Fistulina hepatica and Cylindrobasidium torrendii.</title>
        <authorList>
            <person name="Floudas D."/>
            <person name="Held B.W."/>
            <person name="Riley R."/>
            <person name="Nagy L.G."/>
            <person name="Koehler G."/>
            <person name="Ransdell A.S."/>
            <person name="Younus H."/>
            <person name="Chow J."/>
            <person name="Chiniquy J."/>
            <person name="Lipzen A."/>
            <person name="Tritt A."/>
            <person name="Sun H."/>
            <person name="Haridas S."/>
            <person name="LaButti K."/>
            <person name="Ohm R.A."/>
            <person name="Kues U."/>
            <person name="Blanchette R.A."/>
            <person name="Grigoriev I.V."/>
            <person name="Minto R.E."/>
            <person name="Hibbett D.S."/>
        </authorList>
    </citation>
    <scope>NUCLEOTIDE SEQUENCE [LARGE SCALE GENOMIC DNA]</scope>
    <source>
        <strain evidence="7 8">ATCC 64428</strain>
    </source>
</reference>
<keyword evidence="4" id="KW-0539">Nucleus</keyword>
<dbReference type="InterPro" id="IPR006565">
    <property type="entry name" value="BTP"/>
</dbReference>
<evidence type="ECO:0000256" key="4">
    <source>
        <dbReference type="ARBA" id="ARBA00023242"/>
    </source>
</evidence>
<evidence type="ECO:0000313" key="8">
    <source>
        <dbReference type="Proteomes" id="UP000054144"/>
    </source>
</evidence>
<keyword evidence="8" id="KW-1185">Reference proteome</keyword>
<dbReference type="PANTHER" id="PTHR46338:SF1">
    <property type="entry name" value="TRANSCRIPTION INITIATION FACTOR TFIID SUBUNIT 8"/>
    <property type="match status" value="1"/>
</dbReference>
<feature type="region of interest" description="Disordered" evidence="5">
    <location>
        <begin position="137"/>
        <end position="235"/>
    </location>
</feature>
<evidence type="ECO:0000256" key="5">
    <source>
        <dbReference type="SAM" id="MobiDB-lite"/>
    </source>
</evidence>
<evidence type="ECO:0000256" key="1">
    <source>
        <dbReference type="ARBA" id="ARBA00004123"/>
    </source>
</evidence>
<gene>
    <name evidence="7" type="ORF">FISHEDRAFT_74447</name>
</gene>
<dbReference type="GO" id="GO:0005669">
    <property type="term" value="C:transcription factor TFIID complex"/>
    <property type="evidence" value="ECO:0007669"/>
    <property type="project" value="InterPro"/>
</dbReference>
<protein>
    <recommendedName>
        <fullName evidence="6">Bromodomain associated domain-containing protein</fullName>
    </recommendedName>
</protein>
<keyword evidence="3" id="KW-0804">Transcription</keyword>
<feature type="compositionally biased region" description="Polar residues" evidence="5">
    <location>
        <begin position="561"/>
        <end position="570"/>
    </location>
</feature>
<feature type="compositionally biased region" description="Acidic residues" evidence="5">
    <location>
        <begin position="470"/>
        <end position="480"/>
    </location>
</feature>
<accession>A0A0D7A9Y6</accession>
<dbReference type="OrthoDB" id="436852at2759"/>
<proteinExistence type="predicted"/>
<feature type="compositionally biased region" description="Low complexity" evidence="5">
    <location>
        <begin position="147"/>
        <end position="158"/>
    </location>
</feature>
<dbReference type="Pfam" id="PF07524">
    <property type="entry name" value="Bromo_TP"/>
    <property type="match status" value="1"/>
</dbReference>
<dbReference type="EMBL" id="KN881930">
    <property type="protein sequence ID" value="KIY47643.1"/>
    <property type="molecule type" value="Genomic_DNA"/>
</dbReference>
<dbReference type="InterPro" id="IPR037818">
    <property type="entry name" value="TAF8"/>
</dbReference>
<feature type="compositionally biased region" description="Low complexity" evidence="5">
    <location>
        <begin position="571"/>
        <end position="585"/>
    </location>
</feature>
<evidence type="ECO:0000259" key="6">
    <source>
        <dbReference type="SMART" id="SM00576"/>
    </source>
</evidence>
<evidence type="ECO:0000256" key="2">
    <source>
        <dbReference type="ARBA" id="ARBA00023015"/>
    </source>
</evidence>
<feature type="domain" description="Bromodomain associated" evidence="6">
    <location>
        <begin position="2"/>
        <end position="78"/>
    </location>
</feature>
<feature type="region of interest" description="Disordered" evidence="5">
    <location>
        <begin position="427"/>
        <end position="480"/>
    </location>
</feature>
<dbReference type="Proteomes" id="UP000054144">
    <property type="component" value="Unassembled WGS sequence"/>
</dbReference>
<comment type="subcellular location">
    <subcellularLocation>
        <location evidence="1">Nucleus</location>
    </subcellularLocation>
</comment>
<dbReference type="GO" id="GO:0046982">
    <property type="term" value="F:protein heterodimerization activity"/>
    <property type="evidence" value="ECO:0007669"/>
    <property type="project" value="InterPro"/>
</dbReference>
<evidence type="ECO:0000313" key="7">
    <source>
        <dbReference type="EMBL" id="KIY47643.1"/>
    </source>
</evidence>
<keyword evidence="2" id="KW-0805">Transcription regulation</keyword>
<dbReference type="InterPro" id="IPR009072">
    <property type="entry name" value="Histone-fold"/>
</dbReference>
<dbReference type="CDD" id="cd00076">
    <property type="entry name" value="HFD_SF"/>
    <property type="match status" value="1"/>
</dbReference>
<evidence type="ECO:0000256" key="3">
    <source>
        <dbReference type="ARBA" id="ARBA00023163"/>
    </source>
</evidence>
<name>A0A0D7A9Y6_9AGAR</name>
<dbReference type="PANTHER" id="PTHR46338">
    <property type="entry name" value="TRANSCRIPTION INITIATION FACTOR TFIID SUBUNIT 8"/>
    <property type="match status" value="1"/>
</dbReference>
<feature type="compositionally biased region" description="Basic residues" evidence="5">
    <location>
        <begin position="451"/>
        <end position="465"/>
    </location>
</feature>